<reference evidence="9 10" key="1">
    <citation type="submission" date="2021-02" db="EMBL/GenBank/DDBJ databases">
        <authorList>
            <person name="Park J.-S."/>
        </authorList>
    </citation>
    <scope>NUCLEOTIDE SEQUENCE [LARGE SCALE GENOMIC DNA]</scope>
    <source>
        <strain evidence="9 10">188UL20-2</strain>
    </source>
</reference>
<accession>A0ABS2HD95</accession>
<evidence type="ECO:0000313" key="10">
    <source>
        <dbReference type="Proteomes" id="UP000809621"/>
    </source>
</evidence>
<organism evidence="9 10">
    <name type="scientific">Vibrio ulleungensis</name>
    <dbReference type="NCBI Taxonomy" id="2807619"/>
    <lineage>
        <taxon>Bacteria</taxon>
        <taxon>Pseudomonadati</taxon>
        <taxon>Pseudomonadota</taxon>
        <taxon>Gammaproteobacteria</taxon>
        <taxon>Vibrionales</taxon>
        <taxon>Vibrionaceae</taxon>
        <taxon>Vibrio</taxon>
    </lineage>
</organism>
<dbReference type="PANTHER" id="PTHR43719">
    <property type="entry name" value="TWO-COMPONENT HISTIDINE KINASE"/>
    <property type="match status" value="1"/>
</dbReference>
<dbReference type="InterPro" id="IPR001789">
    <property type="entry name" value="Sig_transdc_resp-reg_receiver"/>
</dbReference>
<dbReference type="Pfam" id="PF02518">
    <property type="entry name" value="HATPase_c"/>
    <property type="match status" value="1"/>
</dbReference>
<dbReference type="CDD" id="cd00082">
    <property type="entry name" value="HisKA"/>
    <property type="match status" value="1"/>
</dbReference>
<dbReference type="SMART" id="SM00387">
    <property type="entry name" value="HATPase_c"/>
    <property type="match status" value="1"/>
</dbReference>
<dbReference type="InterPro" id="IPR004358">
    <property type="entry name" value="Sig_transdc_His_kin-like_C"/>
</dbReference>
<keyword evidence="6" id="KW-0472">Membrane</keyword>
<dbReference type="Pfam" id="PF00512">
    <property type="entry name" value="HisKA"/>
    <property type="match status" value="1"/>
</dbReference>
<dbReference type="EMBL" id="JAFEUM010000001">
    <property type="protein sequence ID" value="MBM7035565.1"/>
    <property type="molecule type" value="Genomic_DNA"/>
</dbReference>
<dbReference type="Pfam" id="PF00072">
    <property type="entry name" value="Response_reg"/>
    <property type="match status" value="1"/>
</dbReference>
<dbReference type="SUPFAM" id="SSF53850">
    <property type="entry name" value="Periplasmic binding protein-like II"/>
    <property type="match status" value="2"/>
</dbReference>
<evidence type="ECO:0000256" key="3">
    <source>
        <dbReference type="ARBA" id="ARBA00022553"/>
    </source>
</evidence>
<dbReference type="SUPFAM" id="SSF47384">
    <property type="entry name" value="Homodimeric domain of signal transducing histidine kinase"/>
    <property type="match status" value="1"/>
</dbReference>
<dbReference type="PRINTS" id="PR00344">
    <property type="entry name" value="BCTRLSENSOR"/>
</dbReference>
<dbReference type="PROSITE" id="PS50109">
    <property type="entry name" value="HIS_KIN"/>
    <property type="match status" value="1"/>
</dbReference>
<evidence type="ECO:0000259" key="7">
    <source>
        <dbReference type="PROSITE" id="PS50109"/>
    </source>
</evidence>
<dbReference type="Gene3D" id="1.20.120.160">
    <property type="entry name" value="HPT domain"/>
    <property type="match status" value="1"/>
</dbReference>
<keyword evidence="3 5" id="KW-0597">Phosphoprotein</keyword>
<dbReference type="InterPro" id="IPR036097">
    <property type="entry name" value="HisK_dim/P_sf"/>
</dbReference>
<protein>
    <recommendedName>
        <fullName evidence="2">histidine kinase</fullName>
        <ecNumber evidence="2">2.7.13.3</ecNumber>
    </recommendedName>
</protein>
<dbReference type="PANTHER" id="PTHR43719:SF28">
    <property type="entry name" value="PEROXIDE STRESS-ACTIVATED HISTIDINE KINASE MAK1-RELATED"/>
    <property type="match status" value="1"/>
</dbReference>
<evidence type="ECO:0000256" key="4">
    <source>
        <dbReference type="ARBA" id="ARBA00022801"/>
    </source>
</evidence>
<name>A0ABS2HD95_9VIBR</name>
<dbReference type="SUPFAM" id="SSF47226">
    <property type="entry name" value="Histidine-containing phosphotransfer domain, HPT domain"/>
    <property type="match status" value="1"/>
</dbReference>
<dbReference type="InterPro" id="IPR005467">
    <property type="entry name" value="His_kinase_dom"/>
</dbReference>
<dbReference type="InterPro" id="IPR050956">
    <property type="entry name" value="2C_system_His_kinase"/>
</dbReference>
<dbReference type="Gene3D" id="3.40.190.10">
    <property type="entry name" value="Periplasmic binding protein-like II"/>
    <property type="match status" value="4"/>
</dbReference>
<dbReference type="Proteomes" id="UP000809621">
    <property type="component" value="Unassembled WGS sequence"/>
</dbReference>
<dbReference type="EC" id="2.7.13.3" evidence="2"/>
<dbReference type="RefSeq" id="WP_205157157.1">
    <property type="nucleotide sequence ID" value="NZ_JAFEUM010000001.1"/>
</dbReference>
<evidence type="ECO:0000256" key="6">
    <source>
        <dbReference type="SAM" id="Phobius"/>
    </source>
</evidence>
<dbReference type="InterPro" id="IPR003661">
    <property type="entry name" value="HisK_dim/P_dom"/>
</dbReference>
<proteinExistence type="predicted"/>
<evidence type="ECO:0000313" key="9">
    <source>
        <dbReference type="EMBL" id="MBM7035565.1"/>
    </source>
</evidence>
<dbReference type="Gene3D" id="3.40.50.2300">
    <property type="match status" value="1"/>
</dbReference>
<feature type="domain" description="Histidine kinase" evidence="7">
    <location>
        <begin position="651"/>
        <end position="867"/>
    </location>
</feature>
<dbReference type="Gene3D" id="3.30.565.10">
    <property type="entry name" value="Histidine kinase-like ATPase, C-terminal domain"/>
    <property type="match status" value="1"/>
</dbReference>
<dbReference type="Pfam" id="PF00497">
    <property type="entry name" value="SBP_bac_3"/>
    <property type="match status" value="1"/>
</dbReference>
<keyword evidence="6" id="KW-1133">Transmembrane helix</keyword>
<dbReference type="InterPro" id="IPR003594">
    <property type="entry name" value="HATPase_dom"/>
</dbReference>
<dbReference type="InterPro" id="IPR036890">
    <property type="entry name" value="HATPase_C_sf"/>
</dbReference>
<comment type="catalytic activity">
    <reaction evidence="1">
        <text>ATP + protein L-histidine = ADP + protein N-phospho-L-histidine.</text>
        <dbReference type="EC" id="2.7.13.3"/>
    </reaction>
</comment>
<keyword evidence="10" id="KW-1185">Reference proteome</keyword>
<dbReference type="SMART" id="SM00062">
    <property type="entry name" value="PBPb"/>
    <property type="match status" value="2"/>
</dbReference>
<dbReference type="InterPro" id="IPR036641">
    <property type="entry name" value="HPT_dom_sf"/>
</dbReference>
<dbReference type="PROSITE" id="PS50110">
    <property type="entry name" value="RESPONSE_REGULATORY"/>
    <property type="match status" value="1"/>
</dbReference>
<evidence type="ECO:0000259" key="8">
    <source>
        <dbReference type="PROSITE" id="PS50110"/>
    </source>
</evidence>
<dbReference type="SUPFAM" id="SSF52172">
    <property type="entry name" value="CheY-like"/>
    <property type="match status" value="1"/>
</dbReference>
<dbReference type="SMART" id="SM00448">
    <property type="entry name" value="REC"/>
    <property type="match status" value="1"/>
</dbReference>
<keyword evidence="6" id="KW-0812">Transmembrane</keyword>
<dbReference type="InterPro" id="IPR001638">
    <property type="entry name" value="Solute-binding_3/MltF_N"/>
</dbReference>
<comment type="caution">
    <text evidence="9">The sequence shown here is derived from an EMBL/GenBank/DDBJ whole genome shotgun (WGS) entry which is preliminary data.</text>
</comment>
<evidence type="ECO:0000256" key="2">
    <source>
        <dbReference type="ARBA" id="ARBA00012438"/>
    </source>
</evidence>
<dbReference type="Gene3D" id="1.10.287.130">
    <property type="match status" value="1"/>
</dbReference>
<gene>
    <name evidence="9" type="ORF">JQC93_04015</name>
</gene>
<dbReference type="CDD" id="cd16922">
    <property type="entry name" value="HATPase_EvgS-ArcB-TorS-like"/>
    <property type="match status" value="1"/>
</dbReference>
<dbReference type="SMART" id="SM00388">
    <property type="entry name" value="HisKA"/>
    <property type="match status" value="1"/>
</dbReference>
<sequence>MAASNAAADPHQDVNYKFAVITEETLRQEKVLTTFYGINSDYLHNISKALGFTFELIAYDDIESVFSAIDNGDVDAALGFSATPKREQRFLFSEPLFEATTAMWFSDPHMALFPMSRISWACVANSVHCDHVAKSNPRSIVTYDNFQSAMQGILKGEAHGIIGNFISITEYLDRHDIHFGTMTLPSHIKPEKLRLITSKHNQQIVDQFNQVLNWEAQGTNVRSIASRNRYHVADRLLTKFRHGNGSSNQITYSTSSNAYPFFYTNNKGDHDGFLVDFMSILTSRSGLAFEYRSPARSKGDLAGFTADLVPVAYASEPIGGDWALTKPFITTNYVSVDVNSLVPSTSTGKYGVLISVDKQGIVHLDSWRDNAMLRFTDLSQMLSALKHGEIDVGYLPEDIAHNYLANSAYSDFQLATHSSLPISIAFAVSSTKPELTSLINAFIDTLDQDEVIKLHQSYRKFTIKQGHSTRQIAIVTAALMALFIVVMVFVYVGRKNLKLKVTLAHAVINQEEKEKHWLQEIIGQLNSLVFIHDDNNDIVLTNCSRMKSGACTRCTLRDVNDKTQLVDNSVELKLVMKDQLIAQEHEVERCHLNIQHVTRERKIIQSSVTSKPYVITVMNDLTAQKRREESLAKAQAEAMSAVTVREQFLATMSHELRTPIAGVHGLLDLLGHKLSDPSLVELIEQAKSSTSLLNQLVNEVLDFSKIDSGDTTLIITKVDLVAVLCESVRAFEQRANNKGLPIQFAFLPTLHRFAMTDSTRLVQIVSNLLSNAIKFTHNGSVQVDIKLTHTELDLKVTDTGIGMTKEQLSNVLKPFVQADSTISREYGGTGLGLTIVDKIVTSMDGQIMIESIPDVGTTVRVTLPLTLELQPMPKWNDSVVFDSIAHSNKAWCDIWNVPLLPSTSLAEKDIQNEKRLDLSGLESKYPDLLFKKLSEGQKESASTTLAQHRPLNGHVLVAEDNPLNQALLKMQLSQLGLNYTVTNNGLEAIKQLKSNSRFDIVITDFHMPKMDGIALANFLQDSTQSTSLPIIAITADDPHVAAKKATQSGIHKVITKPYSLDDLRHALQPLLKPTSAIPFWLDQFASEERIEIAQLFVDTVTKDIELIESSFDHQITHQALHSLKGGLAALSITNYGQLFKKLDSSNSTERKDHIAELIQSLRYEIAHTTTWISHHE</sequence>
<feature type="modified residue" description="4-aspartylphosphate" evidence="5">
    <location>
        <position position="1004"/>
    </location>
</feature>
<feature type="domain" description="Response regulatory" evidence="8">
    <location>
        <begin position="954"/>
        <end position="1071"/>
    </location>
</feature>
<dbReference type="InterPro" id="IPR011006">
    <property type="entry name" value="CheY-like_superfamily"/>
</dbReference>
<feature type="transmembrane region" description="Helical" evidence="6">
    <location>
        <begin position="472"/>
        <end position="492"/>
    </location>
</feature>
<evidence type="ECO:0000256" key="5">
    <source>
        <dbReference type="PROSITE-ProRule" id="PRU00169"/>
    </source>
</evidence>
<dbReference type="CDD" id="cd17546">
    <property type="entry name" value="REC_hyHK_CKI1_RcsC-like"/>
    <property type="match status" value="1"/>
</dbReference>
<dbReference type="SUPFAM" id="SSF55874">
    <property type="entry name" value="ATPase domain of HSP90 chaperone/DNA topoisomerase II/histidine kinase"/>
    <property type="match status" value="1"/>
</dbReference>
<evidence type="ECO:0000256" key="1">
    <source>
        <dbReference type="ARBA" id="ARBA00000085"/>
    </source>
</evidence>
<keyword evidence="4" id="KW-0378">Hydrolase</keyword>